<proteinExistence type="inferred from homology"/>
<comment type="caution">
    <text evidence="10">The sequence shown here is derived from an EMBL/GenBank/DDBJ whole genome shotgun (WGS) entry which is preliminary data.</text>
</comment>
<dbReference type="NCBIfam" id="TIGR01236">
    <property type="entry name" value="D1pyr5carbox1"/>
    <property type="match status" value="1"/>
</dbReference>
<dbReference type="PANTHER" id="PTHR42862:SF1">
    <property type="entry name" value="DELTA-1-PYRROLINE-5-CARBOXYLATE DEHYDROGENASE 2, ISOFORM A-RELATED"/>
    <property type="match status" value="1"/>
</dbReference>
<dbReference type="PANTHER" id="PTHR42862">
    <property type="entry name" value="DELTA-1-PYRROLINE-5-CARBOXYLATE DEHYDROGENASE 1, ISOFORM A-RELATED"/>
    <property type="match status" value="1"/>
</dbReference>
<evidence type="ECO:0000256" key="5">
    <source>
        <dbReference type="ARBA" id="ARBA00023027"/>
    </source>
</evidence>
<dbReference type="InterPro" id="IPR050485">
    <property type="entry name" value="Proline_metab_enzyme"/>
</dbReference>
<evidence type="ECO:0000259" key="9">
    <source>
        <dbReference type="Pfam" id="PF00171"/>
    </source>
</evidence>
<dbReference type="GO" id="GO:0003842">
    <property type="term" value="F:L-glutamate gamma-semialdehyde dehydrogenase activity"/>
    <property type="evidence" value="ECO:0007669"/>
    <property type="project" value="UniProtKB-EC"/>
</dbReference>
<comment type="catalytic activity">
    <reaction evidence="8">
        <text>L-glutamate 5-semialdehyde + NAD(+) + H2O = L-glutamate + NADH + 2 H(+)</text>
        <dbReference type="Rhea" id="RHEA:30235"/>
        <dbReference type="ChEBI" id="CHEBI:15377"/>
        <dbReference type="ChEBI" id="CHEBI:15378"/>
        <dbReference type="ChEBI" id="CHEBI:29985"/>
        <dbReference type="ChEBI" id="CHEBI:57540"/>
        <dbReference type="ChEBI" id="CHEBI:57945"/>
        <dbReference type="ChEBI" id="CHEBI:58066"/>
        <dbReference type="EC" id="1.2.1.88"/>
    </reaction>
</comment>
<evidence type="ECO:0000256" key="4">
    <source>
        <dbReference type="ARBA" id="ARBA00023002"/>
    </source>
</evidence>
<evidence type="ECO:0000256" key="6">
    <source>
        <dbReference type="ARBA" id="ARBA00023062"/>
    </source>
</evidence>
<evidence type="ECO:0000313" key="10">
    <source>
        <dbReference type="EMBL" id="MFD1542705.1"/>
    </source>
</evidence>
<accession>A0ABW4GIX9</accession>
<evidence type="ECO:0000256" key="7">
    <source>
        <dbReference type="ARBA" id="ARBA00032259"/>
    </source>
</evidence>
<name>A0ABW4GIX9_9ACTN</name>
<keyword evidence="5" id="KW-0520">NAD</keyword>
<keyword evidence="4 10" id="KW-0560">Oxidoreductase</keyword>
<dbReference type="RefSeq" id="WP_219538310.1">
    <property type="nucleotide sequence ID" value="NZ_JAHKRM010000046.1"/>
</dbReference>
<organism evidence="10 11">
    <name type="scientific">Nonomuraea guangzhouensis</name>
    <dbReference type="NCBI Taxonomy" id="1291555"/>
    <lineage>
        <taxon>Bacteria</taxon>
        <taxon>Bacillati</taxon>
        <taxon>Actinomycetota</taxon>
        <taxon>Actinomycetes</taxon>
        <taxon>Streptosporangiales</taxon>
        <taxon>Streptosporangiaceae</taxon>
        <taxon>Nonomuraea</taxon>
    </lineage>
</organism>
<dbReference type="EMBL" id="JBHUCM010000032">
    <property type="protein sequence ID" value="MFD1542705.1"/>
    <property type="molecule type" value="Genomic_DNA"/>
</dbReference>
<gene>
    <name evidence="10" type="primary">pruA</name>
    <name evidence="10" type="ORF">ACFSJ0_37010</name>
</gene>
<dbReference type="Pfam" id="PF00171">
    <property type="entry name" value="Aldedh"/>
    <property type="match status" value="1"/>
</dbReference>
<evidence type="ECO:0000256" key="8">
    <source>
        <dbReference type="ARBA" id="ARBA00048142"/>
    </source>
</evidence>
<evidence type="ECO:0000256" key="1">
    <source>
        <dbReference type="ARBA" id="ARBA00004786"/>
    </source>
</evidence>
<dbReference type="Proteomes" id="UP001597097">
    <property type="component" value="Unassembled WGS sequence"/>
</dbReference>
<comment type="pathway">
    <text evidence="1">Amino-acid degradation; L-proline degradation into L-glutamate; L-glutamate from L-proline: step 2/2.</text>
</comment>
<sequence>MDAISNVPVPANERVYGYAPGSPERTTLENRIKELSGSSIDLTMTIDGARRLGGGAPIDVVQPHNTASVLGRTHDATAQDVREAVDSALRAAPAWRALSFDERAAIFLKAADLLAGPWRATLNAATVLGQSKSAQQAEIDAACELIDFLRFNVAYARQLYADQPVSSPGVWNRMEYRALEGFVLAITPFNFTAIAGNLPTSAALMGNVVVWKPSPTQQFAAHFTMRLLEEAGLPPGVINMVTGNGQAISEVALTHPALAGIHFTGSTATFQHLWGTIGANISTYRGYPRIVGETGGKDFVLAHPSADPAVLSTALVRGAFEYQGQKCSAASRAYVPRSIWSRMRDDFVSAAESLTVGDVAADLSTFMGAVIDDRAFAKHKAAIDRARGASNIDLITGSYDDSTGYFVKPTILECADPTDEIFVKEYFGPILGVHVYEDGDFDAVLDQMESVSPYALTGSIIAQDRYAIASASERLRFAAGNFYINDKPTGAVVGQQPFGGARASGTNDKAGSIYNLIRWVNARTIKETFVPPVITGPFRGDVPQSGAEQPDLKKLGY</sequence>
<dbReference type="InterPro" id="IPR005931">
    <property type="entry name" value="P5CDH/ALDH4A1"/>
</dbReference>
<dbReference type="InterPro" id="IPR015590">
    <property type="entry name" value="Aldehyde_DH_dom"/>
</dbReference>
<comment type="similarity">
    <text evidence="2">Belongs to the aldehyde dehydrogenase family.</text>
</comment>
<reference evidence="11" key="1">
    <citation type="journal article" date="2019" name="Int. J. Syst. Evol. Microbiol.">
        <title>The Global Catalogue of Microorganisms (GCM) 10K type strain sequencing project: providing services to taxonomists for standard genome sequencing and annotation.</title>
        <authorList>
            <consortium name="The Broad Institute Genomics Platform"/>
            <consortium name="The Broad Institute Genome Sequencing Center for Infectious Disease"/>
            <person name="Wu L."/>
            <person name="Ma J."/>
        </authorList>
    </citation>
    <scope>NUCLEOTIDE SEQUENCE [LARGE SCALE GENOMIC DNA]</scope>
    <source>
        <strain evidence="11">CGMCC 1.15399</strain>
    </source>
</reference>
<evidence type="ECO:0000313" key="11">
    <source>
        <dbReference type="Proteomes" id="UP001597097"/>
    </source>
</evidence>
<keyword evidence="6" id="KW-0642">Proline metabolism</keyword>
<keyword evidence="11" id="KW-1185">Reference proteome</keyword>
<dbReference type="PROSITE" id="PS00070">
    <property type="entry name" value="ALDEHYDE_DEHYDR_CYS"/>
    <property type="match status" value="1"/>
</dbReference>
<dbReference type="CDD" id="cd07123">
    <property type="entry name" value="ALDH_F4-17_P5CDH"/>
    <property type="match status" value="1"/>
</dbReference>
<evidence type="ECO:0000256" key="3">
    <source>
        <dbReference type="ARBA" id="ARBA00012884"/>
    </source>
</evidence>
<protein>
    <recommendedName>
        <fullName evidence="7">L-glutamate gamma-semialdehyde dehydrogenase</fullName>
        <ecNumber evidence="3">1.2.1.88</ecNumber>
    </recommendedName>
    <alternativeName>
        <fullName evidence="7">L-glutamate gamma-semialdehyde dehydrogenase</fullName>
    </alternativeName>
</protein>
<dbReference type="InterPro" id="IPR016160">
    <property type="entry name" value="Ald_DH_CS_CYS"/>
</dbReference>
<dbReference type="EC" id="1.2.1.88" evidence="3"/>
<evidence type="ECO:0000256" key="2">
    <source>
        <dbReference type="ARBA" id="ARBA00009986"/>
    </source>
</evidence>
<feature type="domain" description="Aldehyde dehydrogenase" evidence="9">
    <location>
        <begin position="57"/>
        <end position="524"/>
    </location>
</feature>